<feature type="transmembrane region" description="Helical" evidence="5">
    <location>
        <begin position="142"/>
        <end position="161"/>
    </location>
</feature>
<feature type="transmembrane region" description="Helical" evidence="5">
    <location>
        <begin position="333"/>
        <end position="350"/>
    </location>
</feature>
<evidence type="ECO:0000256" key="4">
    <source>
        <dbReference type="ARBA" id="ARBA00023136"/>
    </source>
</evidence>
<feature type="transmembrane region" description="Helical" evidence="5">
    <location>
        <begin position="492"/>
        <end position="510"/>
    </location>
</feature>
<comment type="subcellular location">
    <subcellularLocation>
        <location evidence="1">Membrane</location>
        <topology evidence="1">Multi-pass membrane protein</topology>
    </subcellularLocation>
</comment>
<keyword evidence="7" id="KW-1185">Reference proteome</keyword>
<dbReference type="InterPro" id="IPR007271">
    <property type="entry name" value="Nuc_sug_transpt"/>
</dbReference>
<evidence type="ECO:0000256" key="2">
    <source>
        <dbReference type="ARBA" id="ARBA00022692"/>
    </source>
</evidence>
<evidence type="ECO:0000313" key="7">
    <source>
        <dbReference type="Proteomes" id="UP000886885"/>
    </source>
</evidence>
<dbReference type="GO" id="GO:0015165">
    <property type="term" value="F:pyrimidine nucleotide-sugar transmembrane transporter activity"/>
    <property type="evidence" value="ECO:0007669"/>
    <property type="project" value="InterPro"/>
</dbReference>
<feature type="transmembrane region" description="Helical" evidence="5">
    <location>
        <begin position="299"/>
        <end position="321"/>
    </location>
</feature>
<dbReference type="PANTHER" id="PTHR10231">
    <property type="entry name" value="NUCLEOTIDE-SUGAR TRANSMEMBRANE TRANSPORTER"/>
    <property type="match status" value="1"/>
</dbReference>
<dbReference type="NCBIfam" id="TIGR00803">
    <property type="entry name" value="nst"/>
    <property type="match status" value="1"/>
</dbReference>
<feature type="transmembrane region" description="Helical" evidence="5">
    <location>
        <begin position="268"/>
        <end position="287"/>
    </location>
</feature>
<keyword evidence="4 5" id="KW-0472">Membrane</keyword>
<feature type="transmembrane region" description="Helical" evidence="5">
    <location>
        <begin position="362"/>
        <end position="387"/>
    </location>
</feature>
<protein>
    <recommendedName>
        <fullName evidence="8">Nucleotide-sugar transporter family protein</fullName>
    </recommendedName>
</protein>
<dbReference type="OrthoDB" id="408493at2759"/>
<evidence type="ECO:0000256" key="1">
    <source>
        <dbReference type="ARBA" id="ARBA00004141"/>
    </source>
</evidence>
<dbReference type="Pfam" id="PF04142">
    <property type="entry name" value="Nuc_sug_transp"/>
    <property type="match status" value="1"/>
</dbReference>
<keyword evidence="3 5" id="KW-1133">Transmembrane helix</keyword>
<dbReference type="Proteomes" id="UP000886885">
    <property type="component" value="Chromosome 16D"/>
</dbReference>
<organism evidence="6 7">
    <name type="scientific">Populus tomentosa</name>
    <name type="common">Chinese white poplar</name>
    <dbReference type="NCBI Taxonomy" id="118781"/>
    <lineage>
        <taxon>Eukaryota</taxon>
        <taxon>Viridiplantae</taxon>
        <taxon>Streptophyta</taxon>
        <taxon>Embryophyta</taxon>
        <taxon>Tracheophyta</taxon>
        <taxon>Spermatophyta</taxon>
        <taxon>Magnoliopsida</taxon>
        <taxon>eudicotyledons</taxon>
        <taxon>Gunneridae</taxon>
        <taxon>Pentapetalae</taxon>
        <taxon>rosids</taxon>
        <taxon>fabids</taxon>
        <taxon>Malpighiales</taxon>
        <taxon>Salicaceae</taxon>
        <taxon>Saliceae</taxon>
        <taxon>Populus</taxon>
    </lineage>
</organism>
<feature type="transmembrane region" description="Helical" evidence="5">
    <location>
        <begin position="466"/>
        <end position="486"/>
    </location>
</feature>
<dbReference type="AlphaFoldDB" id="A0A8X7Y0J7"/>
<gene>
    <name evidence="6" type="ORF">POTOM_052929</name>
</gene>
<evidence type="ECO:0000256" key="5">
    <source>
        <dbReference type="SAM" id="Phobius"/>
    </source>
</evidence>
<reference evidence="6" key="1">
    <citation type="journal article" date="2020" name="bioRxiv">
        <title>Hybrid origin of Populus tomentosa Carr. identified through genome sequencing and phylogenomic analysis.</title>
        <authorList>
            <person name="An X."/>
            <person name="Gao K."/>
            <person name="Chen Z."/>
            <person name="Li J."/>
            <person name="Yang X."/>
            <person name="Yang X."/>
            <person name="Zhou J."/>
            <person name="Guo T."/>
            <person name="Zhao T."/>
            <person name="Huang S."/>
            <person name="Miao D."/>
            <person name="Khan W.U."/>
            <person name="Rao P."/>
            <person name="Ye M."/>
            <person name="Lei B."/>
            <person name="Liao W."/>
            <person name="Wang J."/>
            <person name="Ji L."/>
            <person name="Li Y."/>
            <person name="Guo B."/>
            <person name="Mustafa N.S."/>
            <person name="Li S."/>
            <person name="Yun Q."/>
            <person name="Keller S.R."/>
            <person name="Mao J."/>
            <person name="Zhang R."/>
            <person name="Strauss S.H."/>
        </authorList>
    </citation>
    <scope>NUCLEOTIDE SEQUENCE</scope>
    <source>
        <strain evidence="6">GM15</strain>
        <tissue evidence="6">Leaf</tissue>
    </source>
</reference>
<sequence length="515" mass="57679">MFSASCPFWKAKNKIIKKNPSLKQVRSEGSVENLLNFLYCTEICFVRTTLSSSLHQCNPNPTKASNTHQFASDMEYRKIKDEVKSLPFFFPPAFSKLICDLQEDQIGDGVVGDAVNSRGVSPSKVTSFPTGSVDRLRWKRKMVVTLALTILTSSQAILIVWSKRAGKYEYSVTTANFMVETLKCALSLAVLARTWKKEGVTEDNRLSTTFDEVKVYPIPAALYLVKNLLQYYIFAYVNAPGYQILKNLNIISTGVLYRIILKRKLSEVQWAGFILLCAGCTTAQLNPTSDHVLETPLEGWMMAIVMALLSGFAGVYTEAIIKKRPSRNINVQNFWLYVFGMIFNALAIVTQDFDAVVNKGFFYGYSLITTLMILNHALSGIAVSMVMKYADNIVKHQFTSTTLIAVSNYWKDLGFRPLVLLTKFREFAIILEFLPTYFITPFSLSIRFSSLVGGKIGVETLVGRSINVYSTSVAMLLTAVVSVFLFDFHLSLAFFLGSTVVSVSVYLHSVGKMQR</sequence>
<comment type="caution">
    <text evidence="6">The sequence shown here is derived from an EMBL/GenBank/DDBJ whole genome shotgun (WGS) entry which is preliminary data.</text>
</comment>
<evidence type="ECO:0008006" key="8">
    <source>
        <dbReference type="Google" id="ProtNLM"/>
    </source>
</evidence>
<name>A0A8X7Y0J7_POPTO</name>
<accession>A0A8X7Y0J7</accession>
<evidence type="ECO:0000256" key="3">
    <source>
        <dbReference type="ARBA" id="ARBA00022989"/>
    </source>
</evidence>
<proteinExistence type="predicted"/>
<dbReference type="EMBL" id="JAAWWB010000032">
    <property type="protein sequence ID" value="KAG6744218.1"/>
    <property type="molecule type" value="Genomic_DNA"/>
</dbReference>
<keyword evidence="2 5" id="KW-0812">Transmembrane</keyword>
<evidence type="ECO:0000313" key="6">
    <source>
        <dbReference type="EMBL" id="KAG6744218.1"/>
    </source>
</evidence>
<dbReference type="GO" id="GO:0000139">
    <property type="term" value="C:Golgi membrane"/>
    <property type="evidence" value="ECO:0007669"/>
    <property type="project" value="InterPro"/>
</dbReference>